<dbReference type="EMBL" id="LR216287">
    <property type="protein sequence ID" value="VFJ14542.1"/>
    <property type="molecule type" value="Genomic_DNA"/>
</dbReference>
<evidence type="ECO:0000313" key="2">
    <source>
        <dbReference type="Proteomes" id="UP000294299"/>
    </source>
</evidence>
<protein>
    <submittedName>
        <fullName evidence="1">Uncharacterized protein</fullName>
    </submittedName>
</protein>
<gene>
    <name evidence="1" type="ORF">NFRAN_2220</name>
</gene>
<dbReference type="AlphaFoldDB" id="A0A484I9Y2"/>
<evidence type="ECO:0000313" key="1">
    <source>
        <dbReference type="EMBL" id="VFJ14542.1"/>
    </source>
</evidence>
<dbReference type="KEGG" id="nfn:NFRAN_2220"/>
<organism evidence="1 2">
    <name type="scientific">Candidatus Nitrosocosmicus franklandianus</name>
    <dbReference type="NCBI Taxonomy" id="1798806"/>
    <lineage>
        <taxon>Archaea</taxon>
        <taxon>Nitrososphaerota</taxon>
        <taxon>Nitrososphaeria</taxon>
        <taxon>Nitrososphaerales</taxon>
        <taxon>Nitrososphaeraceae</taxon>
        <taxon>Candidatus Nitrosocosmicus</taxon>
    </lineage>
</organism>
<keyword evidence="2" id="KW-1185">Reference proteome</keyword>
<name>A0A484I9Y2_9ARCH</name>
<reference evidence="1 2" key="1">
    <citation type="submission" date="2019-02" db="EMBL/GenBank/DDBJ databases">
        <authorList>
            <person name="Lehtovirta-Morley E L."/>
        </authorList>
    </citation>
    <scope>NUCLEOTIDE SEQUENCE [LARGE SCALE GENOMIC DNA]</scope>
    <source>
        <strain evidence="1">NFRAN1</strain>
    </source>
</reference>
<accession>A0A484I9Y2</accession>
<proteinExistence type="predicted"/>
<sequence length="46" mass="5321">MEIKPAIGLIVIRIANMTTRIPRPTCRNLNQLGVFIEFFKCILLYV</sequence>
<dbReference type="Proteomes" id="UP000294299">
    <property type="component" value="Chromosome NFRAN"/>
</dbReference>